<sequence length="365" mass="43202">MNEVYLKNKKVVTRWPQVIHHSDFSEELSDTITFLSRVFGLPDAHYFHKWMLRYLETMKKNVPDQLFEWVEIISSMISEQLQQLNTTGRFYMNSYVVYAMASERDYPALMRCEVWPQVKIYEYYPELKLENSIPQFTKINDAFFYFIICLLRPNMTHDRTTRSIVVVTEKWGALFTQFPTFNYLRAVNFLGEPTKLPRYAGPKLILLELSRQIITYHEKCLKRKKGGTPFPLTVGRYTCLSHHKVKDMFAELELLNLKHNFPARPTFDPRSYLPRAKLDLIHIPQIEDIYIYIYHEVELRRKDHSHLALAEIIQYGVAIVPKGYQTTEEEVDQVYLDTGGDDWPFAVIDRTKAPQKIKERVKETL</sequence>
<organism evidence="1 2">
    <name type="scientific">Taxus chinensis</name>
    <name type="common">Chinese yew</name>
    <name type="synonym">Taxus wallichiana var. chinensis</name>
    <dbReference type="NCBI Taxonomy" id="29808"/>
    <lineage>
        <taxon>Eukaryota</taxon>
        <taxon>Viridiplantae</taxon>
        <taxon>Streptophyta</taxon>
        <taxon>Embryophyta</taxon>
        <taxon>Tracheophyta</taxon>
        <taxon>Spermatophyta</taxon>
        <taxon>Pinopsida</taxon>
        <taxon>Pinidae</taxon>
        <taxon>Conifers II</taxon>
        <taxon>Cupressales</taxon>
        <taxon>Taxaceae</taxon>
        <taxon>Taxus</taxon>
    </lineage>
</organism>
<dbReference type="AlphaFoldDB" id="A0AA38FNT4"/>
<dbReference type="Proteomes" id="UP000824469">
    <property type="component" value="Unassembled WGS sequence"/>
</dbReference>
<keyword evidence="2" id="KW-1185">Reference proteome</keyword>
<evidence type="ECO:0000313" key="2">
    <source>
        <dbReference type="Proteomes" id="UP000824469"/>
    </source>
</evidence>
<protein>
    <submittedName>
        <fullName evidence="1">Uncharacterized protein</fullName>
    </submittedName>
</protein>
<reference evidence="1 2" key="1">
    <citation type="journal article" date="2021" name="Nat. Plants">
        <title>The Taxus genome provides insights into paclitaxel biosynthesis.</title>
        <authorList>
            <person name="Xiong X."/>
            <person name="Gou J."/>
            <person name="Liao Q."/>
            <person name="Li Y."/>
            <person name="Zhou Q."/>
            <person name="Bi G."/>
            <person name="Li C."/>
            <person name="Du R."/>
            <person name="Wang X."/>
            <person name="Sun T."/>
            <person name="Guo L."/>
            <person name="Liang H."/>
            <person name="Lu P."/>
            <person name="Wu Y."/>
            <person name="Zhang Z."/>
            <person name="Ro D.K."/>
            <person name="Shang Y."/>
            <person name="Huang S."/>
            <person name="Yan J."/>
        </authorList>
    </citation>
    <scope>NUCLEOTIDE SEQUENCE [LARGE SCALE GENOMIC DNA]</scope>
    <source>
        <strain evidence="1">Ta-2019</strain>
    </source>
</reference>
<dbReference type="EMBL" id="JAHRHJ020000008">
    <property type="protein sequence ID" value="KAH9307110.1"/>
    <property type="molecule type" value="Genomic_DNA"/>
</dbReference>
<proteinExistence type="predicted"/>
<comment type="caution">
    <text evidence="1">The sequence shown here is derived from an EMBL/GenBank/DDBJ whole genome shotgun (WGS) entry which is preliminary data.</text>
</comment>
<name>A0AA38FNT4_TAXCH</name>
<accession>A0AA38FNT4</accession>
<gene>
    <name evidence="1" type="ORF">KI387_043782</name>
</gene>
<evidence type="ECO:0000313" key="1">
    <source>
        <dbReference type="EMBL" id="KAH9307110.1"/>
    </source>
</evidence>